<dbReference type="GO" id="GO:0032040">
    <property type="term" value="C:small-subunit processome"/>
    <property type="evidence" value="ECO:0007669"/>
    <property type="project" value="InterPro"/>
</dbReference>
<dbReference type="AlphaFoldDB" id="E4XRF5"/>
<evidence type="ECO:0000256" key="5">
    <source>
        <dbReference type="SAM" id="MobiDB-lite"/>
    </source>
</evidence>
<feature type="compositionally biased region" description="Basic and acidic residues" evidence="5">
    <location>
        <begin position="216"/>
        <end position="228"/>
    </location>
</feature>
<reference evidence="6" key="1">
    <citation type="journal article" date="2010" name="Science">
        <title>Plasticity of animal genome architecture unmasked by rapid evolution of a pelagic tunicate.</title>
        <authorList>
            <person name="Denoeud F."/>
            <person name="Henriet S."/>
            <person name="Mungpakdee S."/>
            <person name="Aury J.M."/>
            <person name="Da Silva C."/>
            <person name="Brinkmann H."/>
            <person name="Mikhaleva J."/>
            <person name="Olsen L.C."/>
            <person name="Jubin C."/>
            <person name="Canestro C."/>
            <person name="Bouquet J.M."/>
            <person name="Danks G."/>
            <person name="Poulain J."/>
            <person name="Campsteijn C."/>
            <person name="Adamski M."/>
            <person name="Cross I."/>
            <person name="Yadetie F."/>
            <person name="Muffato M."/>
            <person name="Louis A."/>
            <person name="Butcher S."/>
            <person name="Tsagkogeorga G."/>
            <person name="Konrad A."/>
            <person name="Singh S."/>
            <person name="Jensen M.F."/>
            <person name="Cong E.H."/>
            <person name="Eikeseth-Otteraa H."/>
            <person name="Noel B."/>
            <person name="Anthouard V."/>
            <person name="Porcel B.M."/>
            <person name="Kachouri-Lafond R."/>
            <person name="Nishino A."/>
            <person name="Ugolini M."/>
            <person name="Chourrout P."/>
            <person name="Nishida H."/>
            <person name="Aasland R."/>
            <person name="Huzurbazar S."/>
            <person name="Westhof E."/>
            <person name="Delsuc F."/>
            <person name="Lehrach H."/>
            <person name="Reinhardt R."/>
            <person name="Weissenbach J."/>
            <person name="Roy S.W."/>
            <person name="Artiguenave F."/>
            <person name="Postlethwait J.H."/>
            <person name="Manak J.R."/>
            <person name="Thompson E.M."/>
            <person name="Jaillon O."/>
            <person name="Du Pasquier L."/>
            <person name="Boudinot P."/>
            <person name="Liberles D.A."/>
            <person name="Volff J.N."/>
            <person name="Philippe H."/>
            <person name="Lenhard B."/>
            <person name="Roest Crollius H."/>
            <person name="Wincker P."/>
            <person name="Chourrout D."/>
        </authorList>
    </citation>
    <scope>NUCLEOTIDE SEQUENCE [LARGE SCALE GENOMIC DNA]</scope>
</reference>
<keyword evidence="7" id="KW-1185">Reference proteome</keyword>
<evidence type="ECO:0000256" key="3">
    <source>
        <dbReference type="ARBA" id="ARBA00022553"/>
    </source>
</evidence>
<comment type="similarity">
    <text evidence="2">Belongs to the UTP14 family.</text>
</comment>
<protein>
    <submittedName>
        <fullName evidence="6">Uncharacterized protein</fullName>
    </submittedName>
</protein>
<feature type="region of interest" description="Disordered" evidence="5">
    <location>
        <begin position="210"/>
        <end position="264"/>
    </location>
</feature>
<feature type="region of interest" description="Disordered" evidence="5">
    <location>
        <begin position="634"/>
        <end position="659"/>
    </location>
</feature>
<feature type="compositionally biased region" description="Acidic residues" evidence="5">
    <location>
        <begin position="299"/>
        <end position="313"/>
    </location>
</feature>
<dbReference type="InterPro" id="IPR006709">
    <property type="entry name" value="SSU_processome_Utp14"/>
</dbReference>
<keyword evidence="3" id="KW-0597">Phosphoprotein</keyword>
<feature type="compositionally biased region" description="Basic and acidic residues" evidence="5">
    <location>
        <begin position="237"/>
        <end position="250"/>
    </location>
</feature>
<feature type="region of interest" description="Disordered" evidence="5">
    <location>
        <begin position="288"/>
        <end position="314"/>
    </location>
</feature>
<evidence type="ECO:0000256" key="1">
    <source>
        <dbReference type="ARBA" id="ARBA00004604"/>
    </source>
</evidence>
<evidence type="ECO:0000313" key="7">
    <source>
        <dbReference type="Proteomes" id="UP000001307"/>
    </source>
</evidence>
<gene>
    <name evidence="6" type="ORF">GSOID_T00001740001</name>
</gene>
<organism evidence="6">
    <name type="scientific">Oikopleura dioica</name>
    <name type="common">Tunicate</name>
    <dbReference type="NCBI Taxonomy" id="34765"/>
    <lineage>
        <taxon>Eukaryota</taxon>
        <taxon>Metazoa</taxon>
        <taxon>Chordata</taxon>
        <taxon>Tunicata</taxon>
        <taxon>Appendicularia</taxon>
        <taxon>Copelata</taxon>
        <taxon>Oikopleuridae</taxon>
        <taxon>Oikopleura</taxon>
    </lineage>
</organism>
<dbReference type="EMBL" id="FN653117">
    <property type="protein sequence ID" value="CBY12371.1"/>
    <property type="molecule type" value="Genomic_DNA"/>
</dbReference>
<comment type="subcellular location">
    <subcellularLocation>
        <location evidence="1">Nucleus</location>
        <location evidence="1">Nucleolus</location>
    </subcellularLocation>
</comment>
<dbReference type="InParanoid" id="E4XRF5"/>
<proteinExistence type="inferred from homology"/>
<dbReference type="PANTHER" id="PTHR14150">
    <property type="entry name" value="U3 SMALL NUCLEOLAR RNA-ASSOCIATED PROTEIN 14"/>
    <property type="match status" value="1"/>
</dbReference>
<dbReference type="OrthoDB" id="277439at2759"/>
<evidence type="ECO:0000256" key="4">
    <source>
        <dbReference type="ARBA" id="ARBA00023242"/>
    </source>
</evidence>
<sequence>MAEEEDVSLFETIKQINDKQLVENDKERTMLSRNRSAFAIGGKSKLKLNQLPKKSAVALKKQTNQVLRSHNLLQTPLESKESKKLTRKLIYEQTSTKLGRWDDYVKNIRHGSQIDLRNVNQKVCIVPTEARKRKLGTEVERELDALLNGNEYIPTGDDELSIAEKRILSSVSIQEAKLRQMELRKHRILQSEYQVKARRLRKIKSKTYHRHLRKREQKEKERILREGEQEPEEDAETEKAIKRRAEDRATLKHSSAGSKWSQKVKRKKLIHKDDDILKQVNEQNAIREKNRERINEAAVESDTDEESEKEEEEPKLAISAISIVNQLGDNDWFKATEEAQEIVDNLEIASENVDVIVRENTGLMNLPSITSRDMEKSTDSVTPQKTAIELEIEEHLRKRRNRNVNSSDEDSEEEVVQIEEKQVEEPPVPLVEATNSQTDGIPAKKSQSGINTKDVLNVPEKLVVTEDVDGETTTIREAFEDDDVVKTFKQSKKDTAEEEKGKVVDLILPGFNGSWAGEDFKPSRSQKRRFRMKQKMAPRADRELGHVIISEEASKLGGKRVKQLPFPYQNADQFNKAMSQPIGNTWNTAASFREMTAPSIVTTPGQIIAPATLEEKQRHSDIFTLEKAVDDKKQKKAVPKKFKGGRRKTAADDLSLSRS</sequence>
<feature type="compositionally biased region" description="Polar residues" evidence="5">
    <location>
        <begin position="252"/>
        <end position="261"/>
    </location>
</feature>
<evidence type="ECO:0000313" key="6">
    <source>
        <dbReference type="EMBL" id="CBY12371.1"/>
    </source>
</evidence>
<feature type="compositionally biased region" description="Basic residues" evidence="5">
    <location>
        <begin position="634"/>
        <end position="648"/>
    </location>
</feature>
<dbReference type="Proteomes" id="UP000001307">
    <property type="component" value="Unassembled WGS sequence"/>
</dbReference>
<keyword evidence="4" id="KW-0539">Nucleus</keyword>
<name>E4XRF5_OIKDI</name>
<feature type="region of interest" description="Disordered" evidence="5">
    <location>
        <begin position="399"/>
        <end position="425"/>
    </location>
</feature>
<dbReference type="GO" id="GO:0006364">
    <property type="term" value="P:rRNA processing"/>
    <property type="evidence" value="ECO:0007669"/>
    <property type="project" value="InterPro"/>
</dbReference>
<accession>E4XRF5</accession>
<evidence type="ECO:0000256" key="2">
    <source>
        <dbReference type="ARBA" id="ARBA00007774"/>
    </source>
</evidence>
<dbReference type="PANTHER" id="PTHR14150:SF12">
    <property type="entry name" value="U3 SMALL NUCLEOLAR RNA-ASSOCIATED PROTEIN 14 HOMOLOG A"/>
    <property type="match status" value="1"/>
</dbReference>
<feature type="compositionally biased region" description="Acidic residues" evidence="5">
    <location>
        <begin position="407"/>
        <end position="417"/>
    </location>
</feature>
<dbReference type="Pfam" id="PF04615">
    <property type="entry name" value="Utp14"/>
    <property type="match status" value="1"/>
</dbReference>